<proteinExistence type="predicted"/>
<dbReference type="Proteomes" id="UP000663854">
    <property type="component" value="Unassembled WGS sequence"/>
</dbReference>
<protein>
    <recommendedName>
        <fullName evidence="4">ADP ribosyltransferase domain-containing protein</fullName>
    </recommendedName>
</protein>
<evidence type="ECO:0000313" key="7">
    <source>
        <dbReference type="Proteomes" id="UP000663854"/>
    </source>
</evidence>
<evidence type="ECO:0000256" key="2">
    <source>
        <dbReference type="ARBA" id="ARBA00022803"/>
    </source>
</evidence>
<feature type="repeat" description="TPR" evidence="3">
    <location>
        <begin position="532"/>
        <end position="565"/>
    </location>
</feature>
<feature type="repeat" description="TPR" evidence="3">
    <location>
        <begin position="574"/>
        <end position="607"/>
    </location>
</feature>
<dbReference type="Pfam" id="PF13181">
    <property type="entry name" value="TPR_8"/>
    <property type="match status" value="1"/>
</dbReference>
<dbReference type="PANTHER" id="PTHR45641:SF19">
    <property type="entry name" value="NEPHROCYSTIN-3"/>
    <property type="match status" value="1"/>
</dbReference>
<keyword evidence="1" id="KW-0677">Repeat</keyword>
<dbReference type="Pfam" id="PF13374">
    <property type="entry name" value="TPR_10"/>
    <property type="match status" value="1"/>
</dbReference>
<evidence type="ECO:0000313" key="8">
    <source>
        <dbReference type="Proteomes" id="UP000663870"/>
    </source>
</evidence>
<dbReference type="GO" id="GO:0005576">
    <property type="term" value="C:extracellular region"/>
    <property type="evidence" value="ECO:0007669"/>
    <property type="project" value="InterPro"/>
</dbReference>
<evidence type="ECO:0000259" key="4">
    <source>
        <dbReference type="Pfam" id="PF03496"/>
    </source>
</evidence>
<dbReference type="PROSITE" id="PS50293">
    <property type="entry name" value="TPR_REGION"/>
    <property type="match status" value="1"/>
</dbReference>
<feature type="repeat" description="TPR" evidence="3">
    <location>
        <begin position="658"/>
        <end position="691"/>
    </location>
</feature>
<keyword evidence="8" id="KW-1185">Reference proteome</keyword>
<reference evidence="5" key="1">
    <citation type="submission" date="2021-02" db="EMBL/GenBank/DDBJ databases">
        <authorList>
            <person name="Nowell W R."/>
        </authorList>
    </citation>
    <scope>NUCLEOTIDE SEQUENCE</scope>
</reference>
<gene>
    <name evidence="6" type="ORF">JXQ802_LOCUS23654</name>
    <name evidence="5" type="ORF">PYM288_LOCUS15869</name>
</gene>
<dbReference type="EMBL" id="CAJNOL010000748">
    <property type="protein sequence ID" value="CAF1186901.1"/>
    <property type="molecule type" value="Genomic_DNA"/>
</dbReference>
<evidence type="ECO:0000256" key="3">
    <source>
        <dbReference type="PROSITE-ProRule" id="PRU00339"/>
    </source>
</evidence>
<sequence>MMIKRNTTVFRDTLLVRTNDENKEGITLLWYDPNIESHHDTERTKQQLRSINDFVLFHTDLDQCVKFIQSIEKEKIFLITSGSKAKEFLPLISHLRQVDSIFIFCVKKDKYQHLIDKYSKIVGIYSCLDELCSSIRQEINLCNKQLEAFRIFDHHQQLTKDLLKQSGEFLWLQLFHYIIIRLPRDQPAKKQMIDICRDYYRGNSDELKSIDKFEREYRPEDAIHWYSKQSFIYRMINKALRTEDLDQLQTFRFFIGDLSQSLSYEHQKILSSDETILTVYRGTKLNEDEFEKLKENQGKIITTNGYLSTSRHRQSAINFLMKPTKRTGVIPLLFQIQCHIQHIGKSIIYADIAKFSDYPDEEEVLFDLNAAFRLDSIEKEGYIQVIKMTLSNEGEKITRNYIELTQKETEEMSVAIVFGRLMYNLGQYEKSQKYFQELLNNPNGEDIPWIQYNIGRVLQFKGQWNEAREYYQQAYHRMIDSIPPRIKDAAHVINSIGIMLYQHGKYNQALDYHQQVLKIYDKLYPAGHVDVTRTLNNIGCILNDQGNYDQALDYHHRALEMREKFYPFGHVDIARTLNSIAVVFKNQGKYDQALDYHQRSLRIREKFYPFDHVDIAHSLNNIGTIFKDQGKYNEALEYYERSLKIREKFYQFSHVDIGRSLDNIGLCYEHNNQKNMAMDYYQRALTIYEKFLPLEHPYRVKTVCNIHRISEKAETI</sequence>
<feature type="domain" description="ADP ribosyltransferase" evidence="4">
    <location>
        <begin position="223"/>
        <end position="380"/>
    </location>
</feature>
<dbReference type="Gene3D" id="3.90.176.10">
    <property type="entry name" value="Toxin ADP-ribosyltransferase, Chain A, domain 1"/>
    <property type="match status" value="1"/>
</dbReference>
<dbReference type="PROSITE" id="PS50005">
    <property type="entry name" value="TPR"/>
    <property type="match status" value="5"/>
</dbReference>
<evidence type="ECO:0000313" key="5">
    <source>
        <dbReference type="EMBL" id="CAF1025824.1"/>
    </source>
</evidence>
<feature type="repeat" description="TPR" evidence="3">
    <location>
        <begin position="490"/>
        <end position="523"/>
    </location>
</feature>
<organism evidence="5 7">
    <name type="scientific">Rotaria sordida</name>
    <dbReference type="NCBI Taxonomy" id="392033"/>
    <lineage>
        <taxon>Eukaryota</taxon>
        <taxon>Metazoa</taxon>
        <taxon>Spiralia</taxon>
        <taxon>Gnathifera</taxon>
        <taxon>Rotifera</taxon>
        <taxon>Eurotatoria</taxon>
        <taxon>Bdelloidea</taxon>
        <taxon>Philodinida</taxon>
        <taxon>Philodinidae</taxon>
        <taxon>Rotaria</taxon>
    </lineage>
</organism>
<dbReference type="Gene3D" id="1.25.40.10">
    <property type="entry name" value="Tetratricopeptide repeat domain"/>
    <property type="match status" value="3"/>
</dbReference>
<dbReference type="EMBL" id="CAJNOH010000392">
    <property type="protein sequence ID" value="CAF1025824.1"/>
    <property type="molecule type" value="Genomic_DNA"/>
</dbReference>
<dbReference type="PANTHER" id="PTHR45641">
    <property type="entry name" value="TETRATRICOPEPTIDE REPEAT PROTEIN (AFU_ORTHOLOGUE AFUA_6G03870)"/>
    <property type="match status" value="1"/>
</dbReference>
<accession>A0A814ING6</accession>
<dbReference type="Proteomes" id="UP000663870">
    <property type="component" value="Unassembled WGS sequence"/>
</dbReference>
<dbReference type="SUPFAM" id="SSF48452">
    <property type="entry name" value="TPR-like"/>
    <property type="match status" value="1"/>
</dbReference>
<dbReference type="InterPro" id="IPR019734">
    <property type="entry name" value="TPR_rpt"/>
</dbReference>
<feature type="repeat" description="TPR" evidence="3">
    <location>
        <begin position="616"/>
        <end position="649"/>
    </location>
</feature>
<name>A0A814ING6_9BILA</name>
<comment type="caution">
    <text evidence="5">The sequence shown here is derived from an EMBL/GenBank/DDBJ whole genome shotgun (WGS) entry which is preliminary data.</text>
</comment>
<dbReference type="Pfam" id="PF13424">
    <property type="entry name" value="TPR_12"/>
    <property type="match status" value="2"/>
</dbReference>
<keyword evidence="2 3" id="KW-0802">TPR repeat</keyword>
<dbReference type="PROSITE" id="PS51996">
    <property type="entry name" value="TR_MART"/>
    <property type="match status" value="1"/>
</dbReference>
<dbReference type="Pfam" id="PF03496">
    <property type="entry name" value="ADPrib_exo_Tox"/>
    <property type="match status" value="1"/>
</dbReference>
<evidence type="ECO:0000313" key="6">
    <source>
        <dbReference type="EMBL" id="CAF1186901.1"/>
    </source>
</evidence>
<dbReference type="SMART" id="SM00028">
    <property type="entry name" value="TPR"/>
    <property type="match status" value="6"/>
</dbReference>
<dbReference type="AlphaFoldDB" id="A0A814ING6"/>
<dbReference type="InterPro" id="IPR011990">
    <property type="entry name" value="TPR-like_helical_dom_sf"/>
</dbReference>
<dbReference type="SUPFAM" id="SSF56399">
    <property type="entry name" value="ADP-ribosylation"/>
    <property type="match status" value="1"/>
</dbReference>
<dbReference type="InterPro" id="IPR003540">
    <property type="entry name" value="ADP-ribosyltransferase"/>
</dbReference>
<evidence type="ECO:0000256" key="1">
    <source>
        <dbReference type="ARBA" id="ARBA00022737"/>
    </source>
</evidence>